<dbReference type="PIRSF" id="PIRSF000027">
    <property type="entry name" value="Cytc_c_prime"/>
    <property type="match status" value="1"/>
</dbReference>
<dbReference type="Gene3D" id="1.20.120.10">
    <property type="entry name" value="Cytochrome c/b562"/>
    <property type="match status" value="1"/>
</dbReference>
<evidence type="ECO:0000256" key="4">
    <source>
        <dbReference type="ARBA" id="ARBA00022982"/>
    </source>
</evidence>
<keyword evidence="5 6" id="KW-0408">Iron</keyword>
<feature type="binding site" description="covalent" evidence="7">
    <location>
        <position position="138"/>
    </location>
    <ligand>
        <name>heme c</name>
        <dbReference type="ChEBI" id="CHEBI:61717"/>
    </ligand>
</feature>
<name>A0A1X6ZSM1_9RHOB</name>
<dbReference type="GO" id="GO:0022900">
    <property type="term" value="P:electron transport chain"/>
    <property type="evidence" value="ECO:0007669"/>
    <property type="project" value="InterPro"/>
</dbReference>
<protein>
    <submittedName>
        <fullName evidence="9">Cytochrome c-556</fullName>
    </submittedName>
</protein>
<dbReference type="AlphaFoldDB" id="A0A1X6ZSM1"/>
<dbReference type="RefSeq" id="WP_085889040.1">
    <property type="nucleotide sequence ID" value="NZ_FWFN01000006.1"/>
</dbReference>
<dbReference type="GO" id="GO:0009055">
    <property type="term" value="F:electron transfer activity"/>
    <property type="evidence" value="ECO:0007669"/>
    <property type="project" value="InterPro"/>
</dbReference>
<dbReference type="InterPro" id="IPR012127">
    <property type="entry name" value="Cyt_c_prime"/>
</dbReference>
<dbReference type="GO" id="GO:0005506">
    <property type="term" value="F:iron ion binding"/>
    <property type="evidence" value="ECO:0007669"/>
    <property type="project" value="InterPro"/>
</dbReference>
<dbReference type="GO" id="GO:0020037">
    <property type="term" value="F:heme binding"/>
    <property type="evidence" value="ECO:0007669"/>
    <property type="project" value="InterPro"/>
</dbReference>
<dbReference type="InterPro" id="IPR002321">
    <property type="entry name" value="Cyt_c_II"/>
</dbReference>
<feature type="signal peptide" evidence="8">
    <location>
        <begin position="1"/>
        <end position="23"/>
    </location>
</feature>
<feature type="chain" id="PRO_5012326826" evidence="8">
    <location>
        <begin position="24"/>
        <end position="145"/>
    </location>
</feature>
<feature type="binding site" description="axial binding residue" evidence="6">
    <location>
        <position position="139"/>
    </location>
    <ligand>
        <name>heme c</name>
        <dbReference type="ChEBI" id="CHEBI:61717"/>
    </ligand>
    <ligandPart>
        <name>Fe</name>
        <dbReference type="ChEBI" id="CHEBI:18248"/>
    </ligandPart>
</feature>
<dbReference type="GO" id="GO:0042597">
    <property type="term" value="C:periplasmic space"/>
    <property type="evidence" value="ECO:0007669"/>
    <property type="project" value="InterPro"/>
</dbReference>
<feature type="binding site" description="covalent" evidence="7">
    <location>
        <position position="135"/>
    </location>
    <ligand>
        <name>heme c</name>
        <dbReference type="ChEBI" id="CHEBI:61717"/>
    </ligand>
</feature>
<keyword evidence="1" id="KW-0813">Transport</keyword>
<dbReference type="Pfam" id="PF01322">
    <property type="entry name" value="Cytochrom_C_2"/>
    <property type="match status" value="1"/>
</dbReference>
<reference evidence="10" key="1">
    <citation type="submission" date="2017-03" db="EMBL/GenBank/DDBJ databases">
        <authorList>
            <person name="Rodrigo-Torres L."/>
            <person name="Arahal R.D."/>
            <person name="Lucena T."/>
        </authorList>
    </citation>
    <scope>NUCLEOTIDE SEQUENCE [LARGE SCALE GENOMIC DNA]</scope>
    <source>
        <strain evidence="10">CECT 7751</strain>
    </source>
</reference>
<keyword evidence="8" id="KW-0732">Signal</keyword>
<dbReference type="SUPFAM" id="SSF47175">
    <property type="entry name" value="Cytochromes"/>
    <property type="match status" value="1"/>
</dbReference>
<evidence type="ECO:0000256" key="5">
    <source>
        <dbReference type="ARBA" id="ARBA00023004"/>
    </source>
</evidence>
<dbReference type="EMBL" id="FWFN01000006">
    <property type="protein sequence ID" value="SLN60351.1"/>
    <property type="molecule type" value="Genomic_DNA"/>
</dbReference>
<evidence type="ECO:0000256" key="8">
    <source>
        <dbReference type="SAM" id="SignalP"/>
    </source>
</evidence>
<evidence type="ECO:0000256" key="3">
    <source>
        <dbReference type="ARBA" id="ARBA00022723"/>
    </source>
</evidence>
<keyword evidence="4" id="KW-0249">Electron transport</keyword>
<dbReference type="InterPro" id="IPR010980">
    <property type="entry name" value="Cyt_c/b562"/>
</dbReference>
<evidence type="ECO:0000256" key="2">
    <source>
        <dbReference type="ARBA" id="ARBA00022617"/>
    </source>
</evidence>
<comment type="PTM">
    <text evidence="7">Binds 1 heme group per subunit.</text>
</comment>
<dbReference type="OrthoDB" id="8115790at2"/>
<sequence>MQLKTLALAAVTVTIGAAALAHADVENPVVKERMDLMGDIRGAFATLGGMVQGKTAFDAEAAADAKATLEASAAMIPAKFEANEMDPESEAAPAIWEDWDGFTTMASELQTAVAALDTGSLESVQAGFRPIGAACGACHQGYRVD</sequence>
<evidence type="ECO:0000256" key="7">
    <source>
        <dbReference type="PIRSR" id="PIRSR000027-2"/>
    </source>
</evidence>
<dbReference type="PROSITE" id="PS51009">
    <property type="entry name" value="CYTCII"/>
    <property type="match status" value="1"/>
</dbReference>
<proteinExistence type="predicted"/>
<keyword evidence="2 7" id="KW-0349">Heme</keyword>
<evidence type="ECO:0000313" key="9">
    <source>
        <dbReference type="EMBL" id="SLN60351.1"/>
    </source>
</evidence>
<evidence type="ECO:0000256" key="1">
    <source>
        <dbReference type="ARBA" id="ARBA00022448"/>
    </source>
</evidence>
<organism evidence="9 10">
    <name type="scientific">Pseudooceanicola marinus</name>
    <dbReference type="NCBI Taxonomy" id="396013"/>
    <lineage>
        <taxon>Bacteria</taxon>
        <taxon>Pseudomonadati</taxon>
        <taxon>Pseudomonadota</taxon>
        <taxon>Alphaproteobacteria</taxon>
        <taxon>Rhodobacterales</taxon>
        <taxon>Paracoccaceae</taxon>
        <taxon>Pseudooceanicola</taxon>
    </lineage>
</organism>
<keyword evidence="3 6" id="KW-0479">Metal-binding</keyword>
<keyword evidence="10" id="KW-1185">Reference proteome</keyword>
<accession>A0A1X6ZSM1</accession>
<evidence type="ECO:0000313" key="10">
    <source>
        <dbReference type="Proteomes" id="UP000193963"/>
    </source>
</evidence>
<evidence type="ECO:0000256" key="6">
    <source>
        <dbReference type="PIRSR" id="PIRSR000027-1"/>
    </source>
</evidence>
<gene>
    <name evidence="9" type="ORF">PSM7751_03000</name>
</gene>
<dbReference type="Proteomes" id="UP000193963">
    <property type="component" value="Unassembled WGS sequence"/>
</dbReference>